<dbReference type="GO" id="GO:0008652">
    <property type="term" value="P:amino acid biosynthetic process"/>
    <property type="evidence" value="ECO:0007669"/>
    <property type="project" value="UniProtKB-KW"/>
</dbReference>
<feature type="domain" description="3-dehydroquinate synthase N-terminal" evidence="11">
    <location>
        <begin position="61"/>
        <end position="173"/>
    </location>
</feature>
<evidence type="ECO:0000256" key="2">
    <source>
        <dbReference type="ARBA" id="ARBA00001947"/>
    </source>
</evidence>
<proteinExistence type="inferred from homology"/>
<feature type="domain" description="3-dehydroquinate synthase C-terminal" evidence="12">
    <location>
        <begin position="175"/>
        <end position="311"/>
    </location>
</feature>
<feature type="binding site" evidence="9">
    <location>
        <position position="145"/>
    </location>
    <ligand>
        <name>NAD(+)</name>
        <dbReference type="ChEBI" id="CHEBI:57540"/>
    </ligand>
</feature>
<dbReference type="EC" id="4.2.3.4" evidence="9 10"/>
<keyword evidence="4 9" id="KW-0547">Nucleotide-binding</keyword>
<dbReference type="PATRIC" id="fig|1618432.3.peg.580"/>
<dbReference type="GO" id="GO:0005737">
    <property type="term" value="C:cytoplasm"/>
    <property type="evidence" value="ECO:0007669"/>
    <property type="project" value="UniProtKB-SubCell"/>
</dbReference>
<keyword evidence="6 9" id="KW-0520">NAD</keyword>
<dbReference type="GO" id="GO:0046872">
    <property type="term" value="F:metal ion binding"/>
    <property type="evidence" value="ECO:0007669"/>
    <property type="project" value="UniProtKB-KW"/>
</dbReference>
<keyword evidence="3 9" id="KW-0479">Metal-binding</keyword>
<dbReference type="Proteomes" id="UP000034324">
    <property type="component" value="Unassembled WGS sequence"/>
</dbReference>
<keyword evidence="9" id="KW-0963">Cytoplasm</keyword>
<name>A0A0G0KCA4_9BACT</name>
<dbReference type="Gene3D" id="3.40.50.1970">
    <property type="match status" value="1"/>
</dbReference>
<keyword evidence="8 9" id="KW-0170">Cobalt</keyword>
<accession>A0A0G0KCA4</accession>
<comment type="catalytic activity">
    <reaction evidence="9">
        <text>7-phospho-2-dehydro-3-deoxy-D-arabino-heptonate = 3-dehydroquinate + phosphate</text>
        <dbReference type="Rhea" id="RHEA:21968"/>
        <dbReference type="ChEBI" id="CHEBI:32364"/>
        <dbReference type="ChEBI" id="CHEBI:43474"/>
        <dbReference type="ChEBI" id="CHEBI:58394"/>
        <dbReference type="EC" id="4.2.3.4"/>
    </reaction>
</comment>
<keyword evidence="5 9" id="KW-0862">Zinc</keyword>
<feature type="binding site" evidence="9">
    <location>
        <position position="239"/>
    </location>
    <ligand>
        <name>Zn(2+)</name>
        <dbReference type="ChEBI" id="CHEBI:29105"/>
    </ligand>
</feature>
<evidence type="ECO:0000256" key="1">
    <source>
        <dbReference type="ARBA" id="ARBA00001911"/>
    </source>
</evidence>
<gene>
    <name evidence="9" type="primary">aroB</name>
    <name evidence="13" type="ORF">US99_C0043G0004</name>
</gene>
<dbReference type="CDD" id="cd08195">
    <property type="entry name" value="DHQS"/>
    <property type="match status" value="1"/>
</dbReference>
<dbReference type="InterPro" id="IPR050071">
    <property type="entry name" value="Dehydroquinate_synthase"/>
</dbReference>
<feature type="binding site" evidence="9">
    <location>
        <begin position="123"/>
        <end position="124"/>
    </location>
    <ligand>
        <name>NAD(+)</name>
        <dbReference type="ChEBI" id="CHEBI:57540"/>
    </ligand>
</feature>
<comment type="caution">
    <text evidence="13">The sequence shown here is derived from an EMBL/GenBank/DDBJ whole genome shotgun (WGS) entry which is preliminary data.</text>
</comment>
<dbReference type="HAMAP" id="MF_00110">
    <property type="entry name" value="DHQ_synthase"/>
    <property type="match status" value="1"/>
</dbReference>
<keyword evidence="9" id="KW-0028">Amino-acid biosynthesis</keyword>
<evidence type="ECO:0000259" key="12">
    <source>
        <dbReference type="Pfam" id="PF24621"/>
    </source>
</evidence>
<protein>
    <recommendedName>
        <fullName evidence="9 10">3-dehydroquinate synthase</fullName>
        <shortName evidence="9">DHQS</shortName>
        <ecNumber evidence="9 10">4.2.3.4</ecNumber>
    </recommendedName>
</protein>
<organism evidence="13 14">
    <name type="scientific">Candidatus Daviesbacteria bacterium GW2011_GWF2_38_6</name>
    <dbReference type="NCBI Taxonomy" id="1618432"/>
    <lineage>
        <taxon>Bacteria</taxon>
        <taxon>Candidatus Daviesiibacteriota</taxon>
    </lineage>
</organism>
<evidence type="ECO:0000313" key="14">
    <source>
        <dbReference type="Proteomes" id="UP000034324"/>
    </source>
</evidence>
<evidence type="ECO:0000256" key="7">
    <source>
        <dbReference type="ARBA" id="ARBA00023239"/>
    </source>
</evidence>
<dbReference type="PIRSF" id="PIRSF001455">
    <property type="entry name" value="DHQ_synth"/>
    <property type="match status" value="1"/>
</dbReference>
<dbReference type="UniPathway" id="UPA00053">
    <property type="reaction ID" value="UER00085"/>
</dbReference>
<dbReference type="FunFam" id="3.40.50.1970:FF:000007">
    <property type="entry name" value="Pentafunctional AROM polypeptide"/>
    <property type="match status" value="1"/>
</dbReference>
<dbReference type="GO" id="GO:0009073">
    <property type="term" value="P:aromatic amino acid family biosynthetic process"/>
    <property type="evidence" value="ECO:0007669"/>
    <property type="project" value="UniProtKB-KW"/>
</dbReference>
<evidence type="ECO:0000256" key="10">
    <source>
        <dbReference type="NCBIfam" id="TIGR01357"/>
    </source>
</evidence>
<sequence length="343" mass="37422">MDKKIRVLNCYDIFVGSALIPKISHFVNTEKYSGIIIITDSVVEKHCFPEFKKSFPKVEKIVISPGERAKNIETVKKIWQKLLTYGCDRKSLIINLGGGTILDIGGFAAATYMRGVDFIQIPTTLLSQVDASIGGKVAVNFAGVKNLIGSFNQPVAVFCDINFLSTLPDREFISGFAEVIKHGLIANKKYFDFVTSKKPREFSKKDLVEIILGSVKIKAAIVNEDEKEAGQRRLLNFGHTIGHAIEALSQDTDSPLLHGEAISIGMVVEAKISGVGVSKIKKALANAGLPVDLPDFPREAVLAKIKTDKKSEKGKINWTLITGIGKAVINQPVNSQTIKKALT</sequence>
<evidence type="ECO:0000256" key="8">
    <source>
        <dbReference type="ARBA" id="ARBA00023285"/>
    </source>
</evidence>
<dbReference type="NCBIfam" id="TIGR01357">
    <property type="entry name" value="aroB"/>
    <property type="match status" value="1"/>
</dbReference>
<dbReference type="PANTHER" id="PTHR43622">
    <property type="entry name" value="3-DEHYDROQUINATE SYNTHASE"/>
    <property type="match status" value="1"/>
</dbReference>
<dbReference type="InterPro" id="IPR030963">
    <property type="entry name" value="DHQ_synth_fam"/>
</dbReference>
<comment type="cofactor">
    <cofactor evidence="2">
        <name>Zn(2+)</name>
        <dbReference type="ChEBI" id="CHEBI:29105"/>
    </cofactor>
</comment>
<comment type="cofactor">
    <cofactor evidence="1 9">
        <name>NAD(+)</name>
        <dbReference type="ChEBI" id="CHEBI:57540"/>
    </cofactor>
</comment>
<dbReference type="PANTHER" id="PTHR43622:SF1">
    <property type="entry name" value="3-DEHYDROQUINATE SYNTHASE"/>
    <property type="match status" value="1"/>
</dbReference>
<evidence type="ECO:0000259" key="11">
    <source>
        <dbReference type="Pfam" id="PF01761"/>
    </source>
</evidence>
<dbReference type="Pfam" id="PF01761">
    <property type="entry name" value="DHQ_synthase"/>
    <property type="match status" value="1"/>
</dbReference>
<dbReference type="GO" id="GO:0009423">
    <property type="term" value="P:chorismate biosynthetic process"/>
    <property type="evidence" value="ECO:0007669"/>
    <property type="project" value="UniProtKB-UniRule"/>
</dbReference>
<evidence type="ECO:0000256" key="3">
    <source>
        <dbReference type="ARBA" id="ARBA00022723"/>
    </source>
</evidence>
<evidence type="ECO:0000256" key="6">
    <source>
        <dbReference type="ARBA" id="ARBA00023027"/>
    </source>
</evidence>
<evidence type="ECO:0000256" key="9">
    <source>
        <dbReference type="HAMAP-Rule" id="MF_00110"/>
    </source>
</evidence>
<comment type="similarity">
    <text evidence="9">Belongs to the sugar phosphate cyclases superfamily. Dehydroquinate synthase family.</text>
</comment>
<evidence type="ECO:0000256" key="4">
    <source>
        <dbReference type="ARBA" id="ARBA00022741"/>
    </source>
</evidence>
<keyword evidence="7 9" id="KW-0456">Lyase</keyword>
<dbReference type="GO" id="GO:0003856">
    <property type="term" value="F:3-dehydroquinate synthase activity"/>
    <property type="evidence" value="ECO:0007669"/>
    <property type="project" value="UniProtKB-UniRule"/>
</dbReference>
<dbReference type="Gene3D" id="1.20.1090.10">
    <property type="entry name" value="Dehydroquinate synthase-like - alpha domain"/>
    <property type="match status" value="1"/>
</dbReference>
<feature type="binding site" evidence="9">
    <location>
        <position position="136"/>
    </location>
    <ligand>
        <name>NAD(+)</name>
        <dbReference type="ChEBI" id="CHEBI:57540"/>
    </ligand>
</feature>
<feature type="binding site" evidence="9">
    <location>
        <position position="178"/>
    </location>
    <ligand>
        <name>Zn(2+)</name>
        <dbReference type="ChEBI" id="CHEBI:29105"/>
    </ligand>
</feature>
<dbReference type="InterPro" id="IPR016037">
    <property type="entry name" value="DHQ_synth_AroB"/>
</dbReference>
<reference evidence="13 14" key="1">
    <citation type="journal article" date="2015" name="Nature">
        <title>rRNA introns, odd ribosomes, and small enigmatic genomes across a large radiation of phyla.</title>
        <authorList>
            <person name="Brown C.T."/>
            <person name="Hug L.A."/>
            <person name="Thomas B.C."/>
            <person name="Sharon I."/>
            <person name="Castelle C.J."/>
            <person name="Singh A."/>
            <person name="Wilkins M.J."/>
            <person name="Williams K.H."/>
            <person name="Banfield J.F."/>
        </authorList>
    </citation>
    <scope>NUCLEOTIDE SEQUENCE [LARGE SCALE GENOMIC DNA]</scope>
</reference>
<dbReference type="EMBL" id="LBVC01000043">
    <property type="protein sequence ID" value="KKQ77283.1"/>
    <property type="molecule type" value="Genomic_DNA"/>
</dbReference>
<keyword evidence="9" id="KW-0057">Aromatic amino acid biosynthesis</keyword>
<dbReference type="AlphaFoldDB" id="A0A0G0KCA4"/>
<comment type="function">
    <text evidence="9">Catalyzes the conversion of 3-deoxy-D-arabino-heptulosonate 7-phosphate (DAHP) to dehydroquinate (DHQ).</text>
</comment>
<evidence type="ECO:0000313" key="13">
    <source>
        <dbReference type="EMBL" id="KKQ77283.1"/>
    </source>
</evidence>
<evidence type="ECO:0000256" key="5">
    <source>
        <dbReference type="ARBA" id="ARBA00022833"/>
    </source>
</evidence>
<feature type="binding site" evidence="9">
    <location>
        <begin position="163"/>
        <end position="166"/>
    </location>
    <ligand>
        <name>NAD(+)</name>
        <dbReference type="ChEBI" id="CHEBI:57540"/>
    </ligand>
</feature>
<dbReference type="InterPro" id="IPR056179">
    <property type="entry name" value="DHQS_C"/>
</dbReference>
<comment type="caution">
    <text evidence="9">Lacks conserved residue(s) required for the propagation of feature annotation.</text>
</comment>
<comment type="subcellular location">
    <subcellularLocation>
        <location evidence="9">Cytoplasm</location>
    </subcellularLocation>
</comment>
<dbReference type="Pfam" id="PF24621">
    <property type="entry name" value="DHQS_C"/>
    <property type="match status" value="1"/>
</dbReference>
<dbReference type="InterPro" id="IPR030960">
    <property type="entry name" value="DHQS/DOIS_N"/>
</dbReference>
<dbReference type="GO" id="GO:0000166">
    <property type="term" value="F:nucleotide binding"/>
    <property type="evidence" value="ECO:0007669"/>
    <property type="project" value="UniProtKB-KW"/>
</dbReference>
<dbReference type="SUPFAM" id="SSF56796">
    <property type="entry name" value="Dehydroquinate synthase-like"/>
    <property type="match status" value="1"/>
</dbReference>
<comment type="pathway">
    <text evidence="9">Metabolic intermediate biosynthesis; chorismate biosynthesis; chorismate from D-erythrose 4-phosphate and phosphoenolpyruvate: step 2/7.</text>
</comment>
<comment type="cofactor">
    <cofactor evidence="9">
        <name>Co(2+)</name>
        <dbReference type="ChEBI" id="CHEBI:48828"/>
    </cofactor>
    <cofactor evidence="9">
        <name>Zn(2+)</name>
        <dbReference type="ChEBI" id="CHEBI:29105"/>
    </cofactor>
    <text evidence="9">Binds 1 divalent metal cation per subunit. Can use either Co(2+) or Zn(2+).</text>
</comment>
<feature type="binding site" evidence="9">
    <location>
        <position position="258"/>
    </location>
    <ligand>
        <name>Zn(2+)</name>
        <dbReference type="ChEBI" id="CHEBI:29105"/>
    </ligand>
</feature>